<dbReference type="Gene3D" id="3.40.640.10">
    <property type="entry name" value="Type I PLP-dependent aspartate aminotransferase-like (Major domain)"/>
    <property type="match status" value="1"/>
</dbReference>
<dbReference type="OrthoDB" id="9815233at2"/>
<dbReference type="PANTHER" id="PTHR43277:SF4">
    <property type="entry name" value="ARGININE DECARBOXYLASE"/>
    <property type="match status" value="1"/>
</dbReference>
<comment type="similarity">
    <text evidence="2">Belongs to the Orn/Lys/Arg decarboxylase class-I family.</text>
</comment>
<evidence type="ECO:0000256" key="5">
    <source>
        <dbReference type="ARBA" id="ARBA00023239"/>
    </source>
</evidence>
<dbReference type="Proteomes" id="UP000031366">
    <property type="component" value="Unassembled WGS sequence"/>
</dbReference>
<comment type="caution">
    <text evidence="8">The sequence shown here is derived from an EMBL/GenBank/DDBJ whole genome shotgun (WGS) entry which is preliminary data.</text>
</comment>
<dbReference type="RefSeq" id="WP_039634941.1">
    <property type="nucleotide sequence ID" value="NZ_AYSO01000019.1"/>
</dbReference>
<reference evidence="8 9" key="1">
    <citation type="journal article" date="2015" name="Infect. Genet. Evol.">
        <title>Genomic sequences of six botulinum neurotoxin-producing strains representing three clostridial species illustrate the mobility and diversity of botulinum neurotoxin genes.</title>
        <authorList>
            <person name="Smith T.J."/>
            <person name="Hill K.K."/>
            <person name="Xie G."/>
            <person name="Foley B.T."/>
            <person name="Williamson C.H."/>
            <person name="Foster J.T."/>
            <person name="Johnson S.L."/>
            <person name="Chertkov O."/>
            <person name="Teshima H."/>
            <person name="Gibbons H.S."/>
            <person name="Johnsky L.A."/>
            <person name="Karavis M.A."/>
            <person name="Smith L.A."/>
        </authorList>
    </citation>
    <scope>NUCLEOTIDE SEQUENCE [LARGE SCALE GENOMIC DNA]</scope>
    <source>
        <strain evidence="8 9">CDC 2741</strain>
    </source>
</reference>
<gene>
    <name evidence="8" type="ORF">U732_2475</name>
</gene>
<dbReference type="InterPro" id="IPR036633">
    <property type="entry name" value="Prn/Lys/Arg_de-COase_C_sf"/>
</dbReference>
<dbReference type="EMBL" id="AYSO01000019">
    <property type="protein sequence ID" value="KIE45612.1"/>
    <property type="molecule type" value="Genomic_DNA"/>
</dbReference>
<evidence type="ECO:0000313" key="9">
    <source>
        <dbReference type="Proteomes" id="UP000031366"/>
    </source>
</evidence>
<dbReference type="Pfam" id="PF03711">
    <property type="entry name" value="OKR_DC_1_C"/>
    <property type="match status" value="1"/>
</dbReference>
<dbReference type="GO" id="GO:0008483">
    <property type="term" value="F:transaminase activity"/>
    <property type="evidence" value="ECO:0007669"/>
    <property type="project" value="UniProtKB-KW"/>
</dbReference>
<feature type="domain" description="Orn/Lys/Arg decarboxylases family 1 pyridoxal-P attachment site" evidence="6">
    <location>
        <begin position="5"/>
        <end position="305"/>
    </location>
</feature>
<evidence type="ECO:0000259" key="7">
    <source>
        <dbReference type="Pfam" id="PF03711"/>
    </source>
</evidence>
<keyword evidence="5" id="KW-0456">Lyase</keyword>
<keyword evidence="3" id="KW-0210">Decarboxylase</keyword>
<dbReference type="GO" id="GO:0016831">
    <property type="term" value="F:carboxy-lyase activity"/>
    <property type="evidence" value="ECO:0007669"/>
    <property type="project" value="UniProtKB-KW"/>
</dbReference>
<dbReference type="InterPro" id="IPR052357">
    <property type="entry name" value="Orn_Lys_Arg_decarboxylase-I"/>
</dbReference>
<dbReference type="SUPFAM" id="SSF55904">
    <property type="entry name" value="Ornithine decarboxylase C-terminal domain"/>
    <property type="match status" value="1"/>
</dbReference>
<dbReference type="SUPFAM" id="SSF53383">
    <property type="entry name" value="PLP-dependent transferases"/>
    <property type="match status" value="1"/>
</dbReference>
<evidence type="ECO:0000256" key="3">
    <source>
        <dbReference type="ARBA" id="ARBA00022793"/>
    </source>
</evidence>
<dbReference type="Gene3D" id="3.90.105.10">
    <property type="entry name" value="Molybdopterin biosynthesis moea protein, domain 2"/>
    <property type="match status" value="1"/>
</dbReference>
<dbReference type="InterPro" id="IPR015421">
    <property type="entry name" value="PyrdxlP-dep_Trfase_major"/>
</dbReference>
<dbReference type="InterPro" id="IPR000310">
    <property type="entry name" value="Orn/Lys/Arg_deCO2ase_major_dom"/>
</dbReference>
<feature type="domain" description="Orn/Lys/Arg decarboxylase C-terminal" evidence="7">
    <location>
        <begin position="371"/>
        <end position="451"/>
    </location>
</feature>
<dbReference type="Pfam" id="PF01276">
    <property type="entry name" value="OKR_DC_1"/>
    <property type="match status" value="1"/>
</dbReference>
<accession>A0A0C1QX78</accession>
<evidence type="ECO:0000256" key="2">
    <source>
        <dbReference type="ARBA" id="ARBA00010671"/>
    </source>
</evidence>
<dbReference type="PANTHER" id="PTHR43277">
    <property type="entry name" value="ARGININE DECARBOXYLASE"/>
    <property type="match status" value="1"/>
</dbReference>
<evidence type="ECO:0000256" key="1">
    <source>
        <dbReference type="ARBA" id="ARBA00001933"/>
    </source>
</evidence>
<keyword evidence="9" id="KW-1185">Reference proteome</keyword>
<keyword evidence="8" id="KW-0808">Transferase</keyword>
<dbReference type="AlphaFoldDB" id="A0A0C1QX78"/>
<evidence type="ECO:0000313" key="8">
    <source>
        <dbReference type="EMBL" id="KIE45612.1"/>
    </source>
</evidence>
<keyword evidence="4" id="KW-0663">Pyridoxal phosphate</keyword>
<evidence type="ECO:0000256" key="4">
    <source>
        <dbReference type="ARBA" id="ARBA00022898"/>
    </source>
</evidence>
<dbReference type="CDD" id="cd00615">
    <property type="entry name" value="Orn_deC_like"/>
    <property type="match status" value="1"/>
</dbReference>
<keyword evidence="8" id="KW-0032">Aminotransferase</keyword>
<dbReference type="STRING" id="29341.RSJ17_00850"/>
<comment type="cofactor">
    <cofactor evidence="1">
        <name>pyridoxal 5'-phosphate</name>
        <dbReference type="ChEBI" id="CHEBI:597326"/>
    </cofactor>
</comment>
<organism evidence="8 9">
    <name type="scientific">Clostridium argentinense CDC 2741</name>
    <dbReference type="NCBI Taxonomy" id="1418104"/>
    <lineage>
        <taxon>Bacteria</taxon>
        <taxon>Bacillati</taxon>
        <taxon>Bacillota</taxon>
        <taxon>Clostridia</taxon>
        <taxon>Eubacteriales</taxon>
        <taxon>Clostridiaceae</taxon>
        <taxon>Clostridium</taxon>
    </lineage>
</organism>
<dbReference type="InterPro" id="IPR008286">
    <property type="entry name" value="Prn/Lys/Arg_de-COase_C"/>
</dbReference>
<proteinExistence type="inferred from homology"/>
<evidence type="ECO:0000259" key="6">
    <source>
        <dbReference type="Pfam" id="PF01276"/>
    </source>
</evidence>
<sequence length="472" mass="54321">MSRLPLVEGLLRYVEENNVPFSMPGHKAGRGLNYTKEGIELLNNIVSCDVTEVDGLDNLHNPDGIIKESLELLSNFYNSQKSYFLINGSTSGNLAMIFSNFNEGDKVIVERNCHRSIYNGIIMRKLKPIYIKNKINYKYDAPFSIDKEHFSCIIREHNDAKGIIITYPNYYGICCDLSYIVNEAKKYNMKVLVDSAHGAHFRANEKLPKDALELGCDMAVESSHKTMPSFTQTAFLHVNHGIDTEKIDFYTSSFLSTSPSYMLMASMDYGRFFLETYGKDAYDKLIELCEEYRIKINKLENFHIISKKDLYSDIDLDKTRYIINVKSGYSGHKLLEYLREEKIQCELSDTRNVVAIFSPFNDRMDFEALYRALEACNIERLRENRIEVLEQEIPELRLLPYEVMEKKKVKININSSLNKICGDSIVPYPPGIPLIMPGEIINKDIIKSINYYIENHVTILGVEENKISIVEE</sequence>
<name>A0A0C1QX78_9CLOT</name>
<protein>
    <submittedName>
        <fullName evidence="8">Aminotransferase class-V family protein</fullName>
    </submittedName>
</protein>
<dbReference type="InterPro" id="IPR015424">
    <property type="entry name" value="PyrdxlP-dep_Trfase"/>
</dbReference>